<sequence length="106" mass="12041">MPKSAKKLLAEFIDDIPDDKLLEFSDTPSQIYSQQNFRLDMQGKTTAGGWNLQIQVNSGAETRALRTLAPQTIAGPVLITLEADMTPEEIREEFRRKIVKFKTKKM</sequence>
<organism evidence="1 2">
    <name type="scientific">Fusarium duplospermum</name>
    <dbReference type="NCBI Taxonomy" id="1325734"/>
    <lineage>
        <taxon>Eukaryota</taxon>
        <taxon>Fungi</taxon>
        <taxon>Dikarya</taxon>
        <taxon>Ascomycota</taxon>
        <taxon>Pezizomycotina</taxon>
        <taxon>Sordariomycetes</taxon>
        <taxon>Hypocreomycetidae</taxon>
        <taxon>Hypocreales</taxon>
        <taxon>Nectriaceae</taxon>
        <taxon>Fusarium</taxon>
        <taxon>Fusarium solani species complex</taxon>
    </lineage>
</organism>
<keyword evidence="2" id="KW-1185">Reference proteome</keyword>
<protein>
    <submittedName>
        <fullName evidence="1">Uncharacterized protein</fullName>
    </submittedName>
</protein>
<dbReference type="AlphaFoldDB" id="A0A428P3K3"/>
<evidence type="ECO:0000313" key="1">
    <source>
        <dbReference type="EMBL" id="RSL47613.1"/>
    </source>
</evidence>
<dbReference type="OrthoDB" id="3521506at2759"/>
<reference evidence="1 2" key="1">
    <citation type="submission" date="2017-06" db="EMBL/GenBank/DDBJ databases">
        <title>Comparative genomic analysis of Ambrosia Fusariam Clade fungi.</title>
        <authorList>
            <person name="Stajich J.E."/>
            <person name="Carrillo J."/>
            <person name="Kijimoto T."/>
            <person name="Eskalen A."/>
            <person name="O'Donnell K."/>
            <person name="Kasson M."/>
        </authorList>
    </citation>
    <scope>NUCLEOTIDE SEQUENCE [LARGE SCALE GENOMIC DNA]</scope>
    <source>
        <strain evidence="1 2">NRRL62584</strain>
    </source>
</reference>
<comment type="caution">
    <text evidence="1">The sequence shown here is derived from an EMBL/GenBank/DDBJ whole genome shotgun (WGS) entry which is preliminary data.</text>
</comment>
<accession>A0A428P3K3</accession>
<dbReference type="Proteomes" id="UP000288168">
    <property type="component" value="Unassembled WGS sequence"/>
</dbReference>
<proteinExistence type="predicted"/>
<evidence type="ECO:0000313" key="2">
    <source>
        <dbReference type="Proteomes" id="UP000288168"/>
    </source>
</evidence>
<name>A0A428P3K3_9HYPO</name>
<gene>
    <name evidence="1" type="ORF">CEP54_013304</name>
</gene>
<dbReference type="EMBL" id="NKCI01000213">
    <property type="protein sequence ID" value="RSL47613.1"/>
    <property type="molecule type" value="Genomic_DNA"/>
</dbReference>